<reference evidence="1 2" key="1">
    <citation type="submission" date="2024-06" db="EMBL/GenBank/DDBJ databases">
        <title>The Natural Products Discovery Center: Release of the First 8490 Sequenced Strains for Exploring Actinobacteria Biosynthetic Diversity.</title>
        <authorList>
            <person name="Kalkreuter E."/>
            <person name="Kautsar S.A."/>
            <person name="Yang D."/>
            <person name="Bader C.D."/>
            <person name="Teijaro C.N."/>
            <person name="Fluegel L."/>
            <person name="Davis C.M."/>
            <person name="Simpson J.R."/>
            <person name="Lauterbach L."/>
            <person name="Steele A.D."/>
            <person name="Gui C."/>
            <person name="Meng S."/>
            <person name="Li G."/>
            <person name="Viehrig K."/>
            <person name="Ye F."/>
            <person name="Su P."/>
            <person name="Kiefer A.F."/>
            <person name="Nichols A."/>
            <person name="Cepeda A.J."/>
            <person name="Yan W."/>
            <person name="Fan B."/>
            <person name="Jiang Y."/>
            <person name="Adhikari A."/>
            <person name="Zheng C.-J."/>
            <person name="Schuster L."/>
            <person name="Cowan T.M."/>
            <person name="Smanski M.J."/>
            <person name="Chevrette M.G."/>
            <person name="De Carvalho L.P.S."/>
            <person name="Shen B."/>
        </authorList>
    </citation>
    <scope>NUCLEOTIDE SEQUENCE [LARGE SCALE GENOMIC DNA]</scope>
    <source>
        <strain evidence="1 2">NPDC049574</strain>
    </source>
</reference>
<dbReference type="EMBL" id="JBFARM010000012">
    <property type="protein sequence ID" value="MEV4291028.1"/>
    <property type="molecule type" value="Genomic_DNA"/>
</dbReference>
<dbReference type="InterPro" id="IPR052036">
    <property type="entry name" value="Hydrolase/PRTase-associated"/>
</dbReference>
<dbReference type="PANTHER" id="PTHR31299">
    <property type="entry name" value="ESTERASE, PUTATIVE (AFU_ORTHOLOGUE AFUA_1G05850)-RELATED"/>
    <property type="match status" value="1"/>
</dbReference>
<accession>A0ABV3HEQ4</accession>
<dbReference type="Gene3D" id="3.30.1870.10">
    <property type="entry name" value="EreA-like, domain 2"/>
    <property type="match status" value="1"/>
</dbReference>
<sequence length="404" mass="43571">MTHDEITRWLAGRVVPLDEPAPFRAALEGVRLVGLGEATHGSAEFFSLRRRLTELLVRELGFTTLAIEASAAAARAVDDHVRTGRGDAGQVVAGLGFWTLDTAEMLAVVEWLREHNRTAERPVRFVGVDPQHPDAALRLLREHLGEAADELLGPLEVLARSRWGRDEPLGPEVETAARRLADHVIAEGPDEVREAARVVRQAAELSCRPFTHTDPELTLGAARDRHMAGNASLLLAEPGAKVVLWAHNGHIGKGRIGGAATMGRHLADAHGAAYYALGALFGSGEFRAVPKSRLRRRPRFLRFGAPPPEDRLPTRTFRVPPATTPLAVETRLAAACPVDHVVDLRGGERPAAVAEWLATTAHFRSFGAVAGRLTASLAFKPVVLGEEFDGLAFVHTATASTPLP</sequence>
<proteinExistence type="predicted"/>
<comment type="caution">
    <text evidence="1">The sequence shown here is derived from an EMBL/GenBank/DDBJ whole genome shotgun (WGS) entry which is preliminary data.</text>
</comment>
<dbReference type="Proteomes" id="UP001552427">
    <property type="component" value="Unassembled WGS sequence"/>
</dbReference>
<dbReference type="Gene3D" id="1.20.1440.30">
    <property type="entry name" value="Biosynthetic Protein domain"/>
    <property type="match status" value="1"/>
</dbReference>
<keyword evidence="2" id="KW-1185">Reference proteome</keyword>
<dbReference type="InterPro" id="IPR007815">
    <property type="entry name" value="Emycin_Estase"/>
</dbReference>
<dbReference type="Pfam" id="PF05139">
    <property type="entry name" value="Erythro_esteras"/>
    <property type="match status" value="1"/>
</dbReference>
<organism evidence="1 2">
    <name type="scientific">Nonomuraea bangladeshensis</name>
    <dbReference type="NCBI Taxonomy" id="404385"/>
    <lineage>
        <taxon>Bacteria</taxon>
        <taxon>Bacillati</taxon>
        <taxon>Actinomycetota</taxon>
        <taxon>Actinomycetes</taxon>
        <taxon>Streptosporangiales</taxon>
        <taxon>Streptosporangiaceae</taxon>
        <taxon>Nonomuraea</taxon>
    </lineage>
</organism>
<evidence type="ECO:0000313" key="2">
    <source>
        <dbReference type="Proteomes" id="UP001552427"/>
    </source>
</evidence>
<dbReference type="SUPFAM" id="SSF159501">
    <property type="entry name" value="EreA/ChaN-like"/>
    <property type="match status" value="1"/>
</dbReference>
<dbReference type="PANTHER" id="PTHR31299:SF0">
    <property type="entry name" value="ESTERASE, PUTATIVE (AFU_ORTHOLOGUE AFUA_1G05850)-RELATED"/>
    <property type="match status" value="1"/>
</dbReference>
<name>A0ABV3HEQ4_9ACTN</name>
<gene>
    <name evidence="1" type="ORF">AB0K40_36425</name>
</gene>
<evidence type="ECO:0000313" key="1">
    <source>
        <dbReference type="EMBL" id="MEV4291028.1"/>
    </source>
</evidence>
<dbReference type="Gene3D" id="3.40.1660.10">
    <property type="entry name" value="EreA-like (biosynthetic domain)"/>
    <property type="match status" value="1"/>
</dbReference>
<dbReference type="CDD" id="cd14728">
    <property type="entry name" value="Ere-like"/>
    <property type="match status" value="1"/>
</dbReference>
<protein>
    <submittedName>
        <fullName evidence="1">Erythromycin esterase family protein</fullName>
    </submittedName>
</protein>
<dbReference type="RefSeq" id="WP_364458852.1">
    <property type="nucleotide sequence ID" value="NZ_JBFARM010000012.1"/>
</dbReference>